<evidence type="ECO:0000256" key="7">
    <source>
        <dbReference type="RuleBase" id="RU363137"/>
    </source>
</evidence>
<dbReference type="PANTHER" id="PTHR10639:SF24">
    <property type="entry name" value="CLATHRIN LIGHT CHAIN 3"/>
    <property type="match status" value="1"/>
</dbReference>
<dbReference type="GO" id="GO:0006886">
    <property type="term" value="P:intracellular protein transport"/>
    <property type="evidence" value="ECO:0007669"/>
    <property type="project" value="InterPro"/>
</dbReference>
<evidence type="ECO:0000256" key="2">
    <source>
        <dbReference type="ARBA" id="ARBA00004180"/>
    </source>
</evidence>
<comment type="caution">
    <text evidence="9">The sequence shown here is derived from an EMBL/GenBank/DDBJ whole genome shotgun (WGS) entry which is preliminary data.</text>
</comment>
<comment type="similarity">
    <text evidence="3 7">Belongs to the clathrin light chain family.</text>
</comment>
<name>A0AAV3Q7Y7_LITER</name>
<keyword evidence="9" id="KW-0167">Capsid protein</keyword>
<dbReference type="GO" id="GO:0030130">
    <property type="term" value="C:clathrin coat of trans-Golgi network vesicle"/>
    <property type="evidence" value="ECO:0007669"/>
    <property type="project" value="InterPro"/>
</dbReference>
<proteinExistence type="inferred from homology"/>
<evidence type="ECO:0000256" key="6">
    <source>
        <dbReference type="ARBA" id="ARBA00023329"/>
    </source>
</evidence>
<dbReference type="Pfam" id="PF01086">
    <property type="entry name" value="Clathrin_lg_ch"/>
    <property type="match status" value="1"/>
</dbReference>
<dbReference type="InterPro" id="IPR000996">
    <property type="entry name" value="Clathrin_L-chain"/>
</dbReference>
<organism evidence="9 10">
    <name type="scientific">Lithospermum erythrorhizon</name>
    <name type="common">Purple gromwell</name>
    <name type="synonym">Lithospermum officinale var. erythrorhizon</name>
    <dbReference type="NCBI Taxonomy" id="34254"/>
    <lineage>
        <taxon>Eukaryota</taxon>
        <taxon>Viridiplantae</taxon>
        <taxon>Streptophyta</taxon>
        <taxon>Embryophyta</taxon>
        <taxon>Tracheophyta</taxon>
        <taxon>Spermatophyta</taxon>
        <taxon>Magnoliopsida</taxon>
        <taxon>eudicotyledons</taxon>
        <taxon>Gunneridae</taxon>
        <taxon>Pentapetalae</taxon>
        <taxon>asterids</taxon>
        <taxon>lamiids</taxon>
        <taxon>Boraginales</taxon>
        <taxon>Boraginaceae</taxon>
        <taxon>Boraginoideae</taxon>
        <taxon>Lithospermeae</taxon>
        <taxon>Lithospermum</taxon>
    </lineage>
</organism>
<dbReference type="Proteomes" id="UP001454036">
    <property type="component" value="Unassembled WGS sequence"/>
</dbReference>
<dbReference type="AlphaFoldDB" id="A0AAV3Q7Y7"/>
<evidence type="ECO:0000256" key="4">
    <source>
        <dbReference type="ARBA" id="ARBA00023136"/>
    </source>
</evidence>
<evidence type="ECO:0000256" key="5">
    <source>
        <dbReference type="ARBA" id="ARBA00023176"/>
    </source>
</evidence>
<dbReference type="EMBL" id="BAABME010003570">
    <property type="protein sequence ID" value="GAA0159301.1"/>
    <property type="molecule type" value="Genomic_DNA"/>
</dbReference>
<keyword evidence="5 7" id="KW-0168">Coated pit</keyword>
<keyword evidence="6 7" id="KW-0968">Cytoplasmic vesicle</keyword>
<dbReference type="GO" id="GO:0005198">
    <property type="term" value="F:structural molecule activity"/>
    <property type="evidence" value="ECO:0007669"/>
    <property type="project" value="InterPro"/>
</dbReference>
<dbReference type="GO" id="GO:0072583">
    <property type="term" value="P:clathrin-dependent endocytosis"/>
    <property type="evidence" value="ECO:0007669"/>
    <property type="project" value="TreeGrafter"/>
</dbReference>
<evidence type="ECO:0000256" key="8">
    <source>
        <dbReference type="SAM" id="MobiDB-lite"/>
    </source>
</evidence>
<keyword evidence="9" id="KW-0946">Virion</keyword>
<dbReference type="GO" id="GO:0032050">
    <property type="term" value="F:clathrin heavy chain binding"/>
    <property type="evidence" value="ECO:0007669"/>
    <property type="project" value="TreeGrafter"/>
</dbReference>
<keyword evidence="10" id="KW-1185">Reference proteome</keyword>
<evidence type="ECO:0000256" key="3">
    <source>
        <dbReference type="ARBA" id="ARBA00005263"/>
    </source>
</evidence>
<evidence type="ECO:0000256" key="1">
    <source>
        <dbReference type="ARBA" id="ARBA00003913"/>
    </source>
</evidence>
<feature type="region of interest" description="Disordered" evidence="8">
    <location>
        <begin position="167"/>
        <end position="192"/>
    </location>
</feature>
<reference evidence="9 10" key="1">
    <citation type="submission" date="2024-01" db="EMBL/GenBank/DDBJ databases">
        <title>The complete chloroplast genome sequence of Lithospermum erythrorhizon: insights into the phylogenetic relationship among Boraginaceae species and the maternal lineages of purple gromwells.</title>
        <authorList>
            <person name="Okada T."/>
            <person name="Watanabe K."/>
        </authorList>
    </citation>
    <scope>NUCLEOTIDE SEQUENCE [LARGE SCALE GENOMIC DNA]</scope>
</reference>
<evidence type="ECO:0000313" key="9">
    <source>
        <dbReference type="EMBL" id="GAA0159301.1"/>
    </source>
</evidence>
<accession>A0AAV3Q7Y7</accession>
<dbReference type="GO" id="GO:0030132">
    <property type="term" value="C:clathrin coat of coated pit"/>
    <property type="evidence" value="ECO:0007669"/>
    <property type="project" value="InterPro"/>
</dbReference>
<dbReference type="PANTHER" id="PTHR10639">
    <property type="entry name" value="CLATHRIN LIGHT CHAIN"/>
    <property type="match status" value="1"/>
</dbReference>
<gene>
    <name evidence="9" type="ORF">LIER_16115</name>
</gene>
<comment type="function">
    <text evidence="1 7">Clathrin is the major protein of the polyhedral coat of coated pits and vesicles.</text>
</comment>
<protein>
    <recommendedName>
        <fullName evidence="7">Clathrin light chain</fullName>
    </recommendedName>
</protein>
<feature type="compositionally biased region" description="Basic and acidic residues" evidence="8">
    <location>
        <begin position="167"/>
        <end position="176"/>
    </location>
</feature>
<sequence>MSSEFTTQFDHLDAAMAQPFGDGYVGFDADQQFGSTPNFGETESVVHSKSSPPLINTLADQNGPILPEMITEEGVVLREWRRQNAARLEEKELREKHLLTQILEEADVYKIEFHKKRQVACETNKVMNREMETAFVSSLEKFHAEADKDYWKSVAELIPNEVPVLEKKGKEKEKKPSIAIMHGPKPGKPTDLSRMRQTLVKLKHATPAHLKPLFHAASAATADDVKVDPVASPKDAEREISTQPIIVA</sequence>
<evidence type="ECO:0000313" key="10">
    <source>
        <dbReference type="Proteomes" id="UP001454036"/>
    </source>
</evidence>
<keyword evidence="4 7" id="KW-0472">Membrane</keyword>
<feature type="region of interest" description="Disordered" evidence="8">
    <location>
        <begin position="229"/>
        <end position="248"/>
    </location>
</feature>
<comment type="subcellular location">
    <subcellularLocation>
        <location evidence="2 7">Cytoplasmic vesicle membrane</location>
        <topology evidence="2 7">Peripheral membrane protein</topology>
        <orientation evidence="2 7">Cytoplasmic side</orientation>
    </subcellularLocation>
    <subcellularLocation>
        <location evidence="7">Membrane</location>
        <location evidence="7">Coated pit</location>
        <topology evidence="7">Peripheral membrane protein</topology>
        <orientation evidence="7">Cytoplasmic side</orientation>
    </subcellularLocation>
    <text evidence="7">Cytoplasmic face of coated pits and vesicles.</text>
</comment>